<dbReference type="InterPro" id="IPR000504">
    <property type="entry name" value="RRM_dom"/>
</dbReference>
<comment type="caution">
    <text evidence="5">The sequence shown here is derived from an EMBL/GenBank/DDBJ whole genome shotgun (WGS) entry which is preliminary data.</text>
</comment>
<feature type="region of interest" description="Disordered" evidence="3">
    <location>
        <begin position="308"/>
        <end position="428"/>
    </location>
</feature>
<feature type="compositionally biased region" description="Basic and acidic residues" evidence="3">
    <location>
        <begin position="365"/>
        <end position="376"/>
    </location>
</feature>
<evidence type="ECO:0000256" key="2">
    <source>
        <dbReference type="PROSITE-ProRule" id="PRU00176"/>
    </source>
</evidence>
<organism evidence="5 6">
    <name type="scientific">Collybiopsis confluens</name>
    <dbReference type="NCBI Taxonomy" id="2823264"/>
    <lineage>
        <taxon>Eukaryota</taxon>
        <taxon>Fungi</taxon>
        <taxon>Dikarya</taxon>
        <taxon>Basidiomycota</taxon>
        <taxon>Agaricomycotina</taxon>
        <taxon>Agaricomycetes</taxon>
        <taxon>Agaricomycetidae</taxon>
        <taxon>Agaricales</taxon>
        <taxon>Marasmiineae</taxon>
        <taxon>Omphalotaceae</taxon>
        <taxon>Collybiopsis</taxon>
    </lineage>
</organism>
<evidence type="ECO:0000313" key="6">
    <source>
        <dbReference type="Proteomes" id="UP000518752"/>
    </source>
</evidence>
<dbReference type="SMART" id="SM00360">
    <property type="entry name" value="RRM"/>
    <property type="match status" value="2"/>
</dbReference>
<feature type="domain" description="RRM" evidence="4">
    <location>
        <begin position="74"/>
        <end position="156"/>
    </location>
</feature>
<dbReference type="PROSITE" id="PS50102">
    <property type="entry name" value="RRM"/>
    <property type="match status" value="2"/>
</dbReference>
<proteinExistence type="predicted"/>
<feature type="compositionally biased region" description="Low complexity" evidence="3">
    <location>
        <begin position="1"/>
        <end position="10"/>
    </location>
</feature>
<dbReference type="GO" id="GO:0003723">
    <property type="term" value="F:RNA binding"/>
    <property type="evidence" value="ECO:0007669"/>
    <property type="project" value="UniProtKB-UniRule"/>
</dbReference>
<dbReference type="GO" id="GO:0005730">
    <property type="term" value="C:nucleolus"/>
    <property type="evidence" value="ECO:0007669"/>
    <property type="project" value="TreeGrafter"/>
</dbReference>
<feature type="compositionally biased region" description="Basic residues" evidence="3">
    <location>
        <begin position="29"/>
        <end position="38"/>
    </location>
</feature>
<dbReference type="OrthoDB" id="439808at2759"/>
<dbReference type="PANTHER" id="PTHR23236">
    <property type="entry name" value="EUKARYOTIC TRANSLATION INITIATION FACTOR 4B/4H"/>
    <property type="match status" value="1"/>
</dbReference>
<accession>A0A8H5I180</accession>
<keyword evidence="1 2" id="KW-0694">RNA-binding</keyword>
<dbReference type="Pfam" id="PF00076">
    <property type="entry name" value="RRM_1"/>
    <property type="match status" value="1"/>
</dbReference>
<dbReference type="PANTHER" id="PTHR23236:SF95">
    <property type="entry name" value="NUCLEOLAR PROTEIN 13"/>
    <property type="match status" value="1"/>
</dbReference>
<dbReference type="SUPFAM" id="SSF54928">
    <property type="entry name" value="RNA-binding domain, RBD"/>
    <property type="match status" value="2"/>
</dbReference>
<name>A0A8H5I180_9AGAR</name>
<evidence type="ECO:0000259" key="4">
    <source>
        <dbReference type="PROSITE" id="PS50102"/>
    </source>
</evidence>
<dbReference type="Proteomes" id="UP000518752">
    <property type="component" value="Unassembled WGS sequence"/>
</dbReference>
<evidence type="ECO:0000256" key="3">
    <source>
        <dbReference type="SAM" id="MobiDB-lite"/>
    </source>
</evidence>
<dbReference type="InterPro" id="IPR012677">
    <property type="entry name" value="Nucleotide-bd_a/b_plait_sf"/>
</dbReference>
<reference evidence="5 6" key="1">
    <citation type="journal article" date="2020" name="ISME J.">
        <title>Uncovering the hidden diversity of litter-decomposition mechanisms in mushroom-forming fungi.</title>
        <authorList>
            <person name="Floudas D."/>
            <person name="Bentzer J."/>
            <person name="Ahren D."/>
            <person name="Johansson T."/>
            <person name="Persson P."/>
            <person name="Tunlid A."/>
        </authorList>
    </citation>
    <scope>NUCLEOTIDE SEQUENCE [LARGE SCALE GENOMIC DNA]</scope>
    <source>
        <strain evidence="5 6">CBS 406.79</strain>
    </source>
</reference>
<sequence>MSSSPEPSSDAESDSHSEPEQNVSAISHAAKRRQKKKEKLAAKQGAAPATKKRKLDDGTGAAVDPEISGKSRQNSVWVGNLSFKTTQQSLRTFFDGVGEITRIHMPMKVATRPNMPPESRGFAYVDFSTPDAKVVAITLSERPLLGRKLLIKDGADFTGRPTAVVDVTSNGKTHSKTALKILKGQKQPPAPTLFFGNLPFETTDDDIRGLLDAHKERKKTSLKRKADEGDDEEEGPFEEEKSSPYVGEADVEEKWIRRIRLGTFEDSGLCKGFGFVDFSSIDHATSALINPKNHHLNGRNLVVEYASSDAVKRGPNKPKAAAGDERAPGGDFMKKKGGHKASAGREPKSPGNHRKTQQQSQLHTHRNEEEPEHVQDDADTSTGQKYQPNTSPTGRAKTTGADERAYRHKGPRNRPKPGAALAQAKRQSAAIMDLSSAAKKKIVF</sequence>
<feature type="region of interest" description="Disordered" evidence="3">
    <location>
        <begin position="1"/>
        <end position="71"/>
    </location>
</feature>
<dbReference type="Gene3D" id="3.30.70.330">
    <property type="match status" value="2"/>
</dbReference>
<feature type="compositionally biased region" description="Basic and acidic residues" evidence="3">
    <location>
        <begin position="322"/>
        <end position="334"/>
    </location>
</feature>
<feature type="compositionally biased region" description="Low complexity" evidence="3">
    <location>
        <begin position="419"/>
        <end position="428"/>
    </location>
</feature>
<protein>
    <recommendedName>
        <fullName evidence="4">RRM domain-containing protein</fullName>
    </recommendedName>
</protein>
<feature type="compositionally biased region" description="Polar residues" evidence="3">
    <location>
        <begin position="380"/>
        <end position="393"/>
    </location>
</feature>
<dbReference type="AlphaFoldDB" id="A0A8H5I180"/>
<evidence type="ECO:0000313" key="5">
    <source>
        <dbReference type="EMBL" id="KAF5393163.1"/>
    </source>
</evidence>
<feature type="compositionally biased region" description="Basic residues" evidence="3">
    <location>
        <begin position="406"/>
        <end position="415"/>
    </location>
</feature>
<feature type="compositionally biased region" description="Acidic residues" evidence="3">
    <location>
        <begin position="228"/>
        <end position="237"/>
    </location>
</feature>
<keyword evidence="6" id="KW-1185">Reference proteome</keyword>
<dbReference type="EMBL" id="JAACJN010000003">
    <property type="protein sequence ID" value="KAF5393163.1"/>
    <property type="molecule type" value="Genomic_DNA"/>
</dbReference>
<gene>
    <name evidence="5" type="ORF">D9757_001171</name>
</gene>
<feature type="region of interest" description="Disordered" evidence="3">
    <location>
        <begin position="218"/>
        <end position="246"/>
    </location>
</feature>
<dbReference type="InterPro" id="IPR035979">
    <property type="entry name" value="RBD_domain_sf"/>
</dbReference>
<evidence type="ECO:0000256" key="1">
    <source>
        <dbReference type="ARBA" id="ARBA00022884"/>
    </source>
</evidence>
<feature type="domain" description="RRM" evidence="4">
    <location>
        <begin position="191"/>
        <end position="308"/>
    </location>
</feature>